<proteinExistence type="predicted"/>
<dbReference type="InterPro" id="IPR045595">
    <property type="entry name" value="SufBD_N"/>
</dbReference>
<organism evidence="2">
    <name type="scientific">marine metagenome</name>
    <dbReference type="NCBI Taxonomy" id="408172"/>
    <lineage>
        <taxon>unclassified sequences</taxon>
        <taxon>metagenomes</taxon>
        <taxon>ecological metagenomes</taxon>
    </lineage>
</organism>
<evidence type="ECO:0000259" key="1">
    <source>
        <dbReference type="Pfam" id="PF19295"/>
    </source>
</evidence>
<accession>A0A383EAQ0</accession>
<evidence type="ECO:0000313" key="2">
    <source>
        <dbReference type="EMBL" id="SVE53791.1"/>
    </source>
</evidence>
<protein>
    <recommendedName>
        <fullName evidence="1">SUF system FeS cluster assembly SufBD N-terminal domain-containing protein</fullName>
    </recommendedName>
</protein>
<dbReference type="EMBL" id="UINC01224248">
    <property type="protein sequence ID" value="SVE53791.1"/>
    <property type="molecule type" value="Genomic_DNA"/>
</dbReference>
<dbReference type="SUPFAM" id="SSF101960">
    <property type="entry name" value="Stabilizer of iron transporter SufD"/>
    <property type="match status" value="1"/>
</dbReference>
<feature type="domain" description="SUF system FeS cluster assembly SufBD N-terminal" evidence="1">
    <location>
        <begin position="18"/>
        <end position="106"/>
    </location>
</feature>
<feature type="non-terminal residue" evidence="2">
    <location>
        <position position="133"/>
    </location>
</feature>
<name>A0A383EAQ0_9ZZZZ</name>
<dbReference type="AlphaFoldDB" id="A0A383EAQ0"/>
<dbReference type="InterPro" id="IPR037284">
    <property type="entry name" value="SUF_FeS_clus_asmbl_SufBD_sf"/>
</dbReference>
<sequence length="133" mass="15620">MNQQFDALLKYWPDEDKNIHTLRTDSFDQFNTIGFPTRRWEEWQFTDFSKFIKKQFRLSWADDLPNIPKSIPGLIPDLNFILIINGHYQSQLSALPDGVRVSTHLEDFNAYQNIYTSGSNQNPFQVLNTAMMN</sequence>
<dbReference type="Pfam" id="PF19295">
    <property type="entry name" value="SufBD_N"/>
    <property type="match status" value="1"/>
</dbReference>
<gene>
    <name evidence="2" type="ORF">METZ01_LOCUS506645</name>
</gene>
<reference evidence="2" key="1">
    <citation type="submission" date="2018-05" db="EMBL/GenBank/DDBJ databases">
        <authorList>
            <person name="Lanie J.A."/>
            <person name="Ng W.-L."/>
            <person name="Kazmierczak K.M."/>
            <person name="Andrzejewski T.M."/>
            <person name="Davidsen T.M."/>
            <person name="Wayne K.J."/>
            <person name="Tettelin H."/>
            <person name="Glass J.I."/>
            <person name="Rusch D."/>
            <person name="Podicherti R."/>
            <person name="Tsui H.-C.T."/>
            <person name="Winkler M.E."/>
        </authorList>
    </citation>
    <scope>NUCLEOTIDE SEQUENCE</scope>
</reference>